<protein>
    <recommendedName>
        <fullName evidence="19">Bifunctional NAD(P)H-hydrate repair enzyme</fullName>
    </recommendedName>
    <alternativeName>
        <fullName evidence="19">Nicotinamide nucleotide repair protein</fullName>
    </alternativeName>
    <domain>
        <recommendedName>
            <fullName evidence="19">ADP-dependent (S)-NAD(P)H-hydrate dehydratase</fullName>
            <ecNumber evidence="19">4.2.1.136</ecNumber>
        </recommendedName>
        <alternativeName>
            <fullName evidence="19">ADP-dependent NAD(P)HX dehydratase</fullName>
        </alternativeName>
    </domain>
    <domain>
        <recommendedName>
            <fullName evidence="19">NAD(P)H-hydrate epimerase</fullName>
            <ecNumber evidence="19">5.1.99.6</ecNumber>
        </recommendedName>
    </domain>
</protein>
<evidence type="ECO:0000256" key="9">
    <source>
        <dbReference type="ARBA" id="ARBA00022958"/>
    </source>
</evidence>
<feature type="binding site" evidence="17">
    <location>
        <position position="454"/>
    </location>
    <ligand>
        <name>AMP</name>
        <dbReference type="ChEBI" id="CHEBI:456215"/>
    </ligand>
</feature>
<comment type="similarity">
    <text evidence="4 19">In the C-terminal section; belongs to the NnrD/CARKD family.</text>
</comment>
<feature type="binding site" evidence="18">
    <location>
        <position position="131"/>
    </location>
    <ligand>
        <name>K(+)</name>
        <dbReference type="ChEBI" id="CHEBI:29103"/>
    </ligand>
</feature>
<evidence type="ECO:0000256" key="2">
    <source>
        <dbReference type="ARBA" id="ARBA00000909"/>
    </source>
</evidence>
<name>A0A1M5JFG9_9FIRM</name>
<comment type="catalytic activity">
    <reaction evidence="1 18 19">
        <text>(6R)-NADHX = (6S)-NADHX</text>
        <dbReference type="Rhea" id="RHEA:32215"/>
        <dbReference type="ChEBI" id="CHEBI:64074"/>
        <dbReference type="ChEBI" id="CHEBI:64075"/>
        <dbReference type="EC" id="5.1.99.6"/>
    </reaction>
</comment>
<dbReference type="Gene3D" id="3.40.50.10260">
    <property type="entry name" value="YjeF N-terminal domain"/>
    <property type="match status" value="1"/>
</dbReference>
<dbReference type="GO" id="GO:0110051">
    <property type="term" value="P:metabolite repair"/>
    <property type="evidence" value="ECO:0007669"/>
    <property type="project" value="TreeGrafter"/>
</dbReference>
<keyword evidence="9 18" id="KW-0630">Potassium</keyword>
<keyword evidence="5 18" id="KW-0479">Metal-binding</keyword>
<organism evidence="23 24">
    <name type="scientific">Thermosyntropha lipolytica DSM 11003</name>
    <dbReference type="NCBI Taxonomy" id="1123382"/>
    <lineage>
        <taxon>Bacteria</taxon>
        <taxon>Bacillati</taxon>
        <taxon>Bacillota</taxon>
        <taxon>Clostridia</taxon>
        <taxon>Eubacteriales</taxon>
        <taxon>Syntrophomonadaceae</taxon>
        <taxon>Thermosyntropha</taxon>
    </lineage>
</organism>
<dbReference type="Proteomes" id="UP000242329">
    <property type="component" value="Unassembled WGS sequence"/>
</dbReference>
<comment type="catalytic activity">
    <reaction evidence="15 17 19">
        <text>(6S)-NADHX + ADP = AMP + phosphate + NADH + H(+)</text>
        <dbReference type="Rhea" id="RHEA:32223"/>
        <dbReference type="ChEBI" id="CHEBI:15378"/>
        <dbReference type="ChEBI" id="CHEBI:43474"/>
        <dbReference type="ChEBI" id="CHEBI:57945"/>
        <dbReference type="ChEBI" id="CHEBI:64074"/>
        <dbReference type="ChEBI" id="CHEBI:456215"/>
        <dbReference type="ChEBI" id="CHEBI:456216"/>
        <dbReference type="EC" id="4.2.1.136"/>
    </reaction>
</comment>
<dbReference type="InterPro" id="IPR030677">
    <property type="entry name" value="Nnr"/>
</dbReference>
<dbReference type="OrthoDB" id="9806925at2"/>
<comment type="similarity">
    <text evidence="17">Belongs to the NnrD/CARKD family.</text>
</comment>
<evidence type="ECO:0000256" key="3">
    <source>
        <dbReference type="ARBA" id="ARBA00006001"/>
    </source>
</evidence>
<keyword evidence="13" id="KW-0511">Multifunctional enzyme</keyword>
<keyword evidence="20" id="KW-0472">Membrane</keyword>
<dbReference type="Gene3D" id="3.40.1190.20">
    <property type="match status" value="1"/>
</dbReference>
<feature type="binding site" evidence="18">
    <location>
        <begin position="135"/>
        <end position="141"/>
    </location>
    <ligand>
        <name>(6S)-NADPHX</name>
        <dbReference type="ChEBI" id="CHEBI:64076"/>
    </ligand>
</feature>
<keyword evidence="20" id="KW-0812">Transmembrane</keyword>
<dbReference type="EC" id="5.1.99.6" evidence="19"/>
<evidence type="ECO:0000256" key="6">
    <source>
        <dbReference type="ARBA" id="ARBA00022741"/>
    </source>
</evidence>
<comment type="cofactor">
    <cofactor evidence="17">
        <name>Mg(2+)</name>
        <dbReference type="ChEBI" id="CHEBI:18420"/>
    </cofactor>
</comment>
<comment type="similarity">
    <text evidence="3 19">In the N-terminal section; belongs to the NnrE/AIBP family.</text>
</comment>
<dbReference type="InterPro" id="IPR029056">
    <property type="entry name" value="Ribokinase-like"/>
</dbReference>
<keyword evidence="11 18" id="KW-0413">Isomerase</keyword>
<keyword evidence="6 17" id="KW-0547">Nucleotide-binding</keyword>
<evidence type="ECO:0000256" key="5">
    <source>
        <dbReference type="ARBA" id="ARBA00022723"/>
    </source>
</evidence>
<feature type="binding site" evidence="18">
    <location>
        <begin position="59"/>
        <end position="63"/>
    </location>
    <ligand>
        <name>(6S)-NADPHX</name>
        <dbReference type="ChEBI" id="CHEBI:64076"/>
    </ligand>
</feature>
<evidence type="ECO:0000259" key="22">
    <source>
        <dbReference type="PROSITE" id="PS51385"/>
    </source>
</evidence>
<dbReference type="PROSITE" id="PS51385">
    <property type="entry name" value="YJEF_N"/>
    <property type="match status" value="1"/>
</dbReference>
<feature type="binding site" evidence="17">
    <location>
        <position position="266"/>
    </location>
    <ligand>
        <name>(6S)-NADPHX</name>
        <dbReference type="ChEBI" id="CHEBI:64076"/>
    </ligand>
</feature>
<feature type="binding site" evidence="18">
    <location>
        <position position="164"/>
    </location>
    <ligand>
        <name>(6S)-NADPHX</name>
        <dbReference type="ChEBI" id="CHEBI:64076"/>
    </ligand>
</feature>
<dbReference type="GO" id="GO:0052855">
    <property type="term" value="F:ADP-dependent NAD(P)H-hydrate dehydratase activity"/>
    <property type="evidence" value="ECO:0007669"/>
    <property type="project" value="UniProtKB-UniRule"/>
</dbReference>
<dbReference type="PANTHER" id="PTHR12592:SF0">
    <property type="entry name" value="ATP-DEPENDENT (S)-NAD(P)H-HYDRATE DEHYDRATASE"/>
    <property type="match status" value="1"/>
</dbReference>
<dbReference type="HAMAP" id="MF_01966">
    <property type="entry name" value="NADHX_epimerase"/>
    <property type="match status" value="1"/>
</dbReference>
<comment type="cofactor">
    <cofactor evidence="18 19">
        <name>K(+)</name>
        <dbReference type="ChEBI" id="CHEBI:29103"/>
    </cofactor>
    <text evidence="18 19">Binds 1 potassium ion per subunit.</text>
</comment>
<evidence type="ECO:0000256" key="1">
    <source>
        <dbReference type="ARBA" id="ARBA00000013"/>
    </source>
</evidence>
<comment type="subunit">
    <text evidence="17">Homotetramer.</text>
</comment>
<evidence type="ECO:0000256" key="4">
    <source>
        <dbReference type="ARBA" id="ARBA00009524"/>
    </source>
</evidence>
<feature type="binding site" evidence="17">
    <location>
        <position position="337"/>
    </location>
    <ligand>
        <name>(6S)-NADPHX</name>
        <dbReference type="ChEBI" id="CHEBI:64076"/>
    </ligand>
</feature>
<accession>A0A1M5JFG9</accession>
<evidence type="ECO:0000256" key="10">
    <source>
        <dbReference type="ARBA" id="ARBA00023027"/>
    </source>
</evidence>
<sequence length="517" mass="55033">MKILRAEEMRLIDGMAINEYGIPGIVLMENAGIRTVEVINEILGEIRNKKVVVVAGRGNNGGDGLVIARQLMNGGARVTVFVMGKKEELTPDTRINYEIMQKIKGDIYPLYEPEHMEKFAEEVQKAEIIVDSIYGIGFKGSLQEFEAGVVNIINSRGVPVIAVDIPSGVEADTGKVHSTAVRASHTVTFAAPKWGHILEPGADFTGNLTVADISIPRFLLEQSSLKSNLIREETIKPYWGKRKRESHKGTYGHVLVLGGSLGMTGAVSMAAYAALRAGAGLVTAAVPESLLPIVAGFRPEIMTVPLAETGKAAIAVEALPAIENLLGAVSVCAVGCGMSRYLEAKAIMNFILEKAGVPLVIDADGINALAEDISILKNRQVPVVLTPHPGEMARLLQKSIKEVQADRVEIARSFAVDWNVTLVLKGNKTVVAMPSGDVYVNLTGNPGMATAGSGDVLCGIISGFIAQGLNPQMAAVAGVYVHGRAGDLASMAKGERGLIALDLVEWLPEVLRQMEAC</sequence>
<evidence type="ECO:0000256" key="16">
    <source>
        <dbReference type="ARBA" id="ARBA00049209"/>
    </source>
</evidence>
<comment type="catalytic activity">
    <reaction evidence="16 17 19">
        <text>(6S)-NADPHX + ADP = AMP + phosphate + NADPH + H(+)</text>
        <dbReference type="Rhea" id="RHEA:32235"/>
        <dbReference type="ChEBI" id="CHEBI:15378"/>
        <dbReference type="ChEBI" id="CHEBI:43474"/>
        <dbReference type="ChEBI" id="CHEBI:57783"/>
        <dbReference type="ChEBI" id="CHEBI:64076"/>
        <dbReference type="ChEBI" id="CHEBI:456215"/>
        <dbReference type="ChEBI" id="CHEBI:456216"/>
        <dbReference type="EC" id="4.2.1.136"/>
    </reaction>
</comment>
<dbReference type="STRING" id="1123382.SAMN02745221_00101"/>
<dbReference type="GO" id="GO:0005524">
    <property type="term" value="F:ATP binding"/>
    <property type="evidence" value="ECO:0007669"/>
    <property type="project" value="UniProtKB-UniRule"/>
</dbReference>
<feature type="binding site" evidence="17">
    <location>
        <begin position="425"/>
        <end position="429"/>
    </location>
    <ligand>
        <name>AMP</name>
        <dbReference type="ChEBI" id="CHEBI:456215"/>
    </ligand>
</feature>
<evidence type="ECO:0000256" key="12">
    <source>
        <dbReference type="ARBA" id="ARBA00023239"/>
    </source>
</evidence>
<dbReference type="CDD" id="cd01171">
    <property type="entry name" value="YXKO-related"/>
    <property type="match status" value="1"/>
</dbReference>
<feature type="binding site" evidence="18">
    <location>
        <position position="60"/>
    </location>
    <ligand>
        <name>K(+)</name>
        <dbReference type="ChEBI" id="CHEBI:29103"/>
    </ligand>
</feature>
<comment type="catalytic activity">
    <reaction evidence="2 18 19">
        <text>(6R)-NADPHX = (6S)-NADPHX</text>
        <dbReference type="Rhea" id="RHEA:32227"/>
        <dbReference type="ChEBI" id="CHEBI:64076"/>
        <dbReference type="ChEBI" id="CHEBI:64077"/>
        <dbReference type="EC" id="5.1.99.6"/>
    </reaction>
</comment>
<evidence type="ECO:0000256" key="7">
    <source>
        <dbReference type="ARBA" id="ARBA00022840"/>
    </source>
</evidence>
<dbReference type="GO" id="GO:0046496">
    <property type="term" value="P:nicotinamide nucleotide metabolic process"/>
    <property type="evidence" value="ECO:0007669"/>
    <property type="project" value="UniProtKB-UniRule"/>
</dbReference>
<feature type="binding site" evidence="18">
    <location>
        <position position="167"/>
    </location>
    <ligand>
        <name>K(+)</name>
        <dbReference type="ChEBI" id="CHEBI:29103"/>
    </ligand>
</feature>
<comment type="function">
    <text evidence="18">Catalyzes the epimerization of the S- and R-forms of NAD(P)HX, a damaged form of NAD(P)H that is a result of enzymatic or heat-dependent hydration. This is a prerequisite for the S-specific NAD(P)H-hydrate dehydratase to allow the repair of both epimers of NAD(P)HX.</text>
</comment>
<keyword evidence="24" id="KW-1185">Reference proteome</keyword>
<dbReference type="NCBIfam" id="TIGR00197">
    <property type="entry name" value="yjeF_nterm"/>
    <property type="match status" value="1"/>
</dbReference>
<dbReference type="FunFam" id="3.40.50.10260:FF:000003">
    <property type="entry name" value="Multifunctional fusion protein"/>
    <property type="match status" value="1"/>
</dbReference>
<feature type="transmembrane region" description="Helical" evidence="20">
    <location>
        <begin position="251"/>
        <end position="275"/>
    </location>
</feature>
<keyword evidence="10 17" id="KW-0520">NAD</keyword>
<dbReference type="AlphaFoldDB" id="A0A1M5JFG9"/>
<dbReference type="PANTHER" id="PTHR12592">
    <property type="entry name" value="ATP-DEPENDENT (S)-NAD(P)H-HYDRATE DEHYDRATASE FAMILY MEMBER"/>
    <property type="match status" value="1"/>
</dbReference>
<comment type="function">
    <text evidence="14 19">Bifunctional enzyme that catalyzes the epimerization of the S- and R-forms of NAD(P)HX and the dehydration of the S-form of NAD(P)HX at the expense of ADP, which is converted to AMP. This allows the repair of both epimers of NAD(P)HX, a damaged form of NAD(P)H that is a result of enzymatic or heat-dependent hydration.</text>
</comment>
<dbReference type="GO" id="GO:0046872">
    <property type="term" value="F:metal ion binding"/>
    <property type="evidence" value="ECO:0007669"/>
    <property type="project" value="UniProtKB-UniRule"/>
</dbReference>
<evidence type="ECO:0000259" key="21">
    <source>
        <dbReference type="PROSITE" id="PS51383"/>
    </source>
</evidence>
<keyword evidence="20" id="KW-1133">Transmembrane helix</keyword>
<dbReference type="EC" id="4.2.1.136" evidence="19"/>
<evidence type="ECO:0000313" key="24">
    <source>
        <dbReference type="Proteomes" id="UP000242329"/>
    </source>
</evidence>
<evidence type="ECO:0000256" key="13">
    <source>
        <dbReference type="ARBA" id="ARBA00023268"/>
    </source>
</evidence>
<feature type="domain" description="YjeF N-terminal" evidence="22">
    <location>
        <begin position="9"/>
        <end position="221"/>
    </location>
</feature>
<dbReference type="EMBL" id="FQWY01000002">
    <property type="protein sequence ID" value="SHG39336.1"/>
    <property type="molecule type" value="Genomic_DNA"/>
</dbReference>
<feature type="domain" description="YjeF C-terminal" evidence="21">
    <location>
        <begin position="231"/>
        <end position="514"/>
    </location>
</feature>
<evidence type="ECO:0000256" key="19">
    <source>
        <dbReference type="PIRNR" id="PIRNR017184"/>
    </source>
</evidence>
<comment type="similarity">
    <text evidence="18">Belongs to the NnrE/AIBP family.</text>
</comment>
<dbReference type="InterPro" id="IPR000631">
    <property type="entry name" value="CARKD"/>
</dbReference>
<dbReference type="NCBIfam" id="TIGR00196">
    <property type="entry name" value="yjeF_cterm"/>
    <property type="match status" value="1"/>
</dbReference>
<proteinExistence type="inferred from homology"/>
<evidence type="ECO:0000256" key="17">
    <source>
        <dbReference type="HAMAP-Rule" id="MF_01965"/>
    </source>
</evidence>
<feature type="binding site" evidence="17">
    <location>
        <position position="388"/>
    </location>
    <ligand>
        <name>(6S)-NADPHX</name>
        <dbReference type="ChEBI" id="CHEBI:64076"/>
    </ligand>
</feature>
<dbReference type="Pfam" id="PF03853">
    <property type="entry name" value="YjeF_N"/>
    <property type="match status" value="1"/>
</dbReference>
<feature type="binding site" evidence="17">
    <location>
        <position position="455"/>
    </location>
    <ligand>
        <name>(6S)-NADPHX</name>
        <dbReference type="ChEBI" id="CHEBI:64076"/>
    </ligand>
</feature>
<dbReference type="InterPro" id="IPR036652">
    <property type="entry name" value="YjeF_N_dom_sf"/>
</dbReference>
<comment type="caution">
    <text evidence="18">Lacks conserved residue(s) required for the propagation of feature annotation.</text>
</comment>
<evidence type="ECO:0000313" key="23">
    <source>
        <dbReference type="EMBL" id="SHG39336.1"/>
    </source>
</evidence>
<evidence type="ECO:0000256" key="15">
    <source>
        <dbReference type="ARBA" id="ARBA00048238"/>
    </source>
</evidence>
<dbReference type="Pfam" id="PF01256">
    <property type="entry name" value="Carb_kinase"/>
    <property type="match status" value="1"/>
</dbReference>
<keyword evidence="8 17" id="KW-0521">NADP</keyword>
<dbReference type="HAMAP" id="MF_01965">
    <property type="entry name" value="NADHX_dehydratase"/>
    <property type="match status" value="1"/>
</dbReference>
<dbReference type="SUPFAM" id="SSF53613">
    <property type="entry name" value="Ribokinase-like"/>
    <property type="match status" value="1"/>
</dbReference>
<dbReference type="SUPFAM" id="SSF64153">
    <property type="entry name" value="YjeF N-terminal domain-like"/>
    <property type="match status" value="1"/>
</dbReference>
<evidence type="ECO:0000256" key="14">
    <source>
        <dbReference type="ARBA" id="ARBA00025153"/>
    </source>
</evidence>
<evidence type="ECO:0000256" key="20">
    <source>
        <dbReference type="SAM" id="Phobius"/>
    </source>
</evidence>
<dbReference type="PROSITE" id="PS51383">
    <property type="entry name" value="YJEF_C_3"/>
    <property type="match status" value="1"/>
</dbReference>
<reference evidence="24" key="1">
    <citation type="submission" date="2016-11" db="EMBL/GenBank/DDBJ databases">
        <authorList>
            <person name="Varghese N."/>
            <person name="Submissions S."/>
        </authorList>
    </citation>
    <scope>NUCLEOTIDE SEQUENCE [LARGE SCALE GENOMIC DNA]</scope>
    <source>
        <strain evidence="24">DSM 11003</strain>
    </source>
</reference>
<keyword evidence="12 17" id="KW-0456">Lyase</keyword>
<dbReference type="InterPro" id="IPR004443">
    <property type="entry name" value="YjeF_N_dom"/>
</dbReference>
<dbReference type="PIRSF" id="PIRSF017184">
    <property type="entry name" value="Nnr"/>
    <property type="match status" value="1"/>
</dbReference>
<keyword evidence="7 17" id="KW-0067">ATP-binding</keyword>
<evidence type="ECO:0000256" key="11">
    <source>
        <dbReference type="ARBA" id="ARBA00023235"/>
    </source>
</evidence>
<evidence type="ECO:0000256" key="8">
    <source>
        <dbReference type="ARBA" id="ARBA00022857"/>
    </source>
</evidence>
<dbReference type="GO" id="GO:0052856">
    <property type="term" value="F:NAD(P)HX epimerase activity"/>
    <property type="evidence" value="ECO:0007669"/>
    <property type="project" value="UniProtKB-UniRule"/>
</dbReference>
<evidence type="ECO:0000256" key="18">
    <source>
        <dbReference type="HAMAP-Rule" id="MF_01966"/>
    </source>
</evidence>
<comment type="function">
    <text evidence="17">Catalyzes the dehydration of the S-form of NAD(P)HX at the expense of ADP, which is converted to AMP. Together with NAD(P)HX epimerase, which catalyzes the epimerization of the S- and R-forms, the enzyme allows the repair of both epimers of NAD(P)HX, a damaged form of NAD(P)H that is a result of enzymatic or heat-dependent hydration.</text>
</comment>
<gene>
    <name evidence="17" type="primary">nnrD</name>
    <name evidence="18" type="synonym">nnrE</name>
    <name evidence="23" type="ORF">SAMN02745221_00101</name>
</gene>